<sequence length="593" mass="66025">MHADHPTRAYFGDTHVHTGWSVDAGTEGVVTTPEDAFRLARGDQVTSNTGRPVKLKRPLDWMAITDHSDGMGTISEVIARNPEMMADPVVKGWSDALRSGDEHRMHDAAMDLIRKQANDQTPEIMKDAKWMASAWMRTIAIADKYNAPGKFTAFIGYEWTVNANGGNNLHRNIIYRDNADKAKQMLPLTTFQSQDPETLWAWMDEYERKTGGKLLAIPHNGNLSNGRMFEEQRFDGRPLTREYAQTRARWERLYELVQIKGQSESHPRLSPNDAYASWDLWDSGNLVGLPKQEGMLRTEYWREALKSGLRLEGTLGANPFKLGANAATDTHTGLATAEEDNFWGKFRGVEPTPTRWQPVVLGSGPSAKHGSDMVSAGYMGVWATANTREALWDAMQRRETFATTGTRMTLRFFGGFDFSADDVHDLVANGYAKGVPMGGDLDAPPQRGKSPTFLIAAMKDAEGANLDRVSVIKGWVDADGTTHEKVYDVKWSGDRTPDANGVLPAVGDTVDLKTATYKNTIGAPELVVAWTDPDFDPRVRAVYYVRALEIPTPRWTAYDVVRFGSKMPADVRMTLQERGFTSPIWYAPAVASR</sequence>
<dbReference type="Proteomes" id="UP000030518">
    <property type="component" value="Unassembled WGS sequence"/>
</dbReference>
<dbReference type="InterPro" id="IPR016195">
    <property type="entry name" value="Pol/histidinol_Pase-like"/>
</dbReference>
<dbReference type="EMBL" id="JRKJ01000016">
    <property type="protein sequence ID" value="KGQ18750.1"/>
    <property type="molecule type" value="Genomic_DNA"/>
</dbReference>
<evidence type="ECO:0000313" key="1">
    <source>
        <dbReference type="EMBL" id="KGQ18750.1"/>
    </source>
</evidence>
<proteinExistence type="predicted"/>
<keyword evidence="2" id="KW-1185">Reference proteome</keyword>
<reference evidence="1 2" key="1">
    <citation type="submission" date="2014-09" db="EMBL/GenBank/DDBJ databases">
        <title>Genome sequences of Lysobacter dokdonensis DS-58.</title>
        <authorList>
            <person name="Kim J.F."/>
            <person name="Kwak M.-J."/>
        </authorList>
    </citation>
    <scope>NUCLEOTIDE SEQUENCE [LARGE SCALE GENOMIC DNA]</scope>
    <source>
        <strain evidence="1 2">DS-58</strain>
    </source>
</reference>
<protein>
    <submittedName>
        <fullName evidence="1">DUF4031 domain containing protein</fullName>
    </submittedName>
</protein>
<accession>A0A0A2WKG2</accession>
<dbReference type="SUPFAM" id="SSF89550">
    <property type="entry name" value="PHP domain-like"/>
    <property type="match status" value="1"/>
</dbReference>
<dbReference type="Gene3D" id="3.20.20.140">
    <property type="entry name" value="Metal-dependent hydrolases"/>
    <property type="match status" value="1"/>
</dbReference>
<organism evidence="1 2">
    <name type="scientific">Lysobacter dokdonensis DS-58</name>
    <dbReference type="NCBI Taxonomy" id="1300345"/>
    <lineage>
        <taxon>Bacteria</taxon>
        <taxon>Pseudomonadati</taxon>
        <taxon>Pseudomonadota</taxon>
        <taxon>Gammaproteobacteria</taxon>
        <taxon>Lysobacterales</taxon>
        <taxon>Lysobacteraceae</taxon>
        <taxon>Noviluteimonas</taxon>
    </lineage>
</organism>
<dbReference type="PATRIC" id="fig|1300345.3.peg.1958"/>
<dbReference type="AlphaFoldDB" id="A0A0A2WKG2"/>
<dbReference type="Pfam" id="PF12228">
    <property type="entry name" value="DUF3604"/>
    <property type="match status" value="1"/>
</dbReference>
<dbReference type="STRING" id="1300345.LF41_283"/>
<dbReference type="eggNOG" id="ENOG502Z7WD">
    <property type="taxonomic scope" value="Bacteria"/>
</dbReference>
<name>A0A0A2WKG2_9GAMM</name>
<comment type="caution">
    <text evidence="1">The sequence shown here is derived from an EMBL/GenBank/DDBJ whole genome shotgun (WGS) entry which is preliminary data.</text>
</comment>
<evidence type="ECO:0000313" key="2">
    <source>
        <dbReference type="Proteomes" id="UP000030518"/>
    </source>
</evidence>
<dbReference type="InterPro" id="IPR022028">
    <property type="entry name" value="DUF3604"/>
</dbReference>
<gene>
    <name evidence="1" type="ORF">LF41_283</name>
</gene>